<name>G7WKG2_METH6</name>
<dbReference type="STRING" id="1110509.Mhar_1425"/>
<proteinExistence type="predicted"/>
<evidence type="ECO:0000256" key="1">
    <source>
        <dbReference type="SAM" id="Phobius"/>
    </source>
</evidence>
<reference evidence="2 3" key="1">
    <citation type="journal article" date="2012" name="PLoS ONE">
        <title>The genome characteristics and predicted function of methyl-group oxidation pathway in the obligate aceticlastic methanogens, Methanosaeta spp.</title>
        <authorList>
            <person name="Zhu J."/>
            <person name="Zheng H."/>
            <person name="Ai G."/>
            <person name="Zhang G."/>
            <person name="Liu D."/>
            <person name="Liu X."/>
            <person name="Dong X."/>
        </authorList>
    </citation>
    <scope>NUCLEOTIDE SEQUENCE [LARGE SCALE GENOMIC DNA]</scope>
    <source>
        <strain evidence="2 3">6Ac</strain>
    </source>
</reference>
<dbReference type="InterPro" id="IPR009577">
    <property type="entry name" value="Sm_multidrug_ex"/>
</dbReference>
<dbReference type="HOGENOM" id="CLU_075669_1_0_2"/>
<dbReference type="AlphaFoldDB" id="G7WKG2"/>
<accession>G7WKG2</accession>
<sequence>MIEFFSSMPGWLATFVLAMAPVIELRGSIPLGIAVYGLSPLEAYAISVAGNLAPVVPLLLYLEPVSRWLMRYRPGHAFFSWLFTRTYKRHAERHRRYGLFALALFVAVPLPVTGAWTGSAIAFIFGLRFREAFSAIAAGVIVAGGIVTASVMGIISLF</sequence>
<feature type="transmembrane region" description="Helical" evidence="1">
    <location>
        <begin position="12"/>
        <end position="37"/>
    </location>
</feature>
<evidence type="ECO:0000313" key="2">
    <source>
        <dbReference type="EMBL" id="AET64789.1"/>
    </source>
</evidence>
<dbReference type="RefSeq" id="WP_014586973.1">
    <property type="nucleotide sequence ID" value="NC_017527.1"/>
</dbReference>
<keyword evidence="1" id="KW-1133">Transmembrane helix</keyword>
<keyword evidence="1" id="KW-0472">Membrane</keyword>
<protein>
    <submittedName>
        <fullName evidence="2">Putative small multi-drug export protein</fullName>
    </submittedName>
</protein>
<gene>
    <name evidence="2" type="ordered locus">Mhar_1425</name>
</gene>
<dbReference type="PATRIC" id="fig|1110509.7.peg.1583"/>
<feature type="transmembrane region" description="Helical" evidence="1">
    <location>
        <begin position="97"/>
        <end position="126"/>
    </location>
</feature>
<organism evidence="2 3">
    <name type="scientific">Methanothrix harundinacea (strain 6Ac)</name>
    <name type="common">Methanosaeta harundinacea</name>
    <dbReference type="NCBI Taxonomy" id="1110509"/>
    <lineage>
        <taxon>Archaea</taxon>
        <taxon>Methanobacteriati</taxon>
        <taxon>Methanobacteriota</taxon>
        <taxon>Stenosarchaea group</taxon>
        <taxon>Methanomicrobia</taxon>
        <taxon>Methanotrichales</taxon>
        <taxon>Methanotrichaceae</taxon>
        <taxon>Methanothrix</taxon>
    </lineage>
</organism>
<keyword evidence="1" id="KW-0812">Transmembrane</keyword>
<dbReference type="OrthoDB" id="116567at2157"/>
<feature type="transmembrane region" description="Helical" evidence="1">
    <location>
        <begin position="132"/>
        <end position="157"/>
    </location>
</feature>
<dbReference type="Pfam" id="PF06695">
    <property type="entry name" value="Sm_multidrug_ex"/>
    <property type="match status" value="1"/>
</dbReference>
<dbReference type="KEGG" id="mhi:Mhar_1425"/>
<evidence type="ECO:0000313" key="3">
    <source>
        <dbReference type="Proteomes" id="UP000005877"/>
    </source>
</evidence>
<feature type="transmembrane region" description="Helical" evidence="1">
    <location>
        <begin position="43"/>
        <end position="62"/>
    </location>
</feature>
<dbReference type="PANTHER" id="PTHR36007">
    <property type="entry name" value="TRANSPORT PROTEIN-RELATED"/>
    <property type="match status" value="1"/>
</dbReference>
<dbReference type="Proteomes" id="UP000005877">
    <property type="component" value="Chromosome"/>
</dbReference>
<dbReference type="PANTHER" id="PTHR36007:SF2">
    <property type="entry name" value="TRANSPORT PROTEIN-RELATED"/>
    <property type="match status" value="1"/>
</dbReference>
<dbReference type="GeneID" id="12510594"/>
<keyword evidence="3" id="KW-1185">Reference proteome</keyword>
<dbReference type="EMBL" id="CP003117">
    <property type="protein sequence ID" value="AET64789.1"/>
    <property type="molecule type" value="Genomic_DNA"/>
</dbReference>